<dbReference type="EMBL" id="JBIRYL010000030">
    <property type="protein sequence ID" value="MFI2234530.1"/>
    <property type="molecule type" value="Genomic_DNA"/>
</dbReference>
<organism evidence="1 2">
    <name type="scientific">Nocardia testacea</name>
    <dbReference type="NCBI Taxonomy" id="248551"/>
    <lineage>
        <taxon>Bacteria</taxon>
        <taxon>Bacillati</taxon>
        <taxon>Actinomycetota</taxon>
        <taxon>Actinomycetes</taxon>
        <taxon>Mycobacteriales</taxon>
        <taxon>Nocardiaceae</taxon>
        <taxon>Nocardia</taxon>
    </lineage>
</organism>
<dbReference type="Proteomes" id="UP001611494">
    <property type="component" value="Unassembled WGS sequence"/>
</dbReference>
<evidence type="ECO:0000313" key="2">
    <source>
        <dbReference type="Proteomes" id="UP001611494"/>
    </source>
</evidence>
<keyword evidence="2" id="KW-1185">Reference proteome</keyword>
<name>A0ABW7W8F6_9NOCA</name>
<comment type="caution">
    <text evidence="1">The sequence shown here is derived from an EMBL/GenBank/DDBJ whole genome shotgun (WGS) entry which is preliminary data.</text>
</comment>
<reference evidence="1 2" key="1">
    <citation type="submission" date="2024-10" db="EMBL/GenBank/DDBJ databases">
        <title>The Natural Products Discovery Center: Release of the First 8490 Sequenced Strains for Exploring Actinobacteria Biosynthetic Diversity.</title>
        <authorList>
            <person name="Kalkreuter E."/>
            <person name="Kautsar S.A."/>
            <person name="Yang D."/>
            <person name="Bader C.D."/>
            <person name="Teijaro C.N."/>
            <person name="Fluegel L."/>
            <person name="Davis C.M."/>
            <person name="Simpson J.R."/>
            <person name="Lauterbach L."/>
            <person name="Steele A.D."/>
            <person name="Gui C."/>
            <person name="Meng S."/>
            <person name="Li G."/>
            <person name="Viehrig K."/>
            <person name="Ye F."/>
            <person name="Su P."/>
            <person name="Kiefer A.F."/>
            <person name="Nichols A."/>
            <person name="Cepeda A.J."/>
            <person name="Yan W."/>
            <person name="Fan B."/>
            <person name="Jiang Y."/>
            <person name="Adhikari A."/>
            <person name="Zheng C.-J."/>
            <person name="Schuster L."/>
            <person name="Cowan T.M."/>
            <person name="Smanski M.J."/>
            <person name="Chevrette M.G."/>
            <person name="De Carvalho L.P.S."/>
            <person name="Shen B."/>
        </authorList>
    </citation>
    <scope>NUCLEOTIDE SEQUENCE [LARGE SCALE GENOMIC DNA]</scope>
    <source>
        <strain evidence="1 2">NPDC019377</strain>
    </source>
</reference>
<protein>
    <submittedName>
        <fullName evidence="1">Uncharacterized protein</fullName>
    </submittedName>
</protein>
<evidence type="ECO:0000313" key="1">
    <source>
        <dbReference type="EMBL" id="MFI2234530.1"/>
    </source>
</evidence>
<dbReference type="RefSeq" id="WP_397067340.1">
    <property type="nucleotide sequence ID" value="NZ_JBIRYL010000030.1"/>
</dbReference>
<proteinExistence type="predicted"/>
<accession>A0ABW7W8F6</accession>
<sequence length="186" mass="19943">MSEPLDPRASTTLYQAPVGQAVCLPALSLTTARLKENDIMTMTNDLDAINADLMGGSARSAFGRDAKQGDQISGEIIAVTRRQRRDRQTGKPLFWVNRKPSPVGSGQPVLDSIVIVQTDLQDDDEDDGLRALYMDREVQAALRSAVRKAGAGGIEIGGVLDGFLLAGTNDRGGRVYDVNGYRPPSA</sequence>
<gene>
    <name evidence="1" type="ORF">ACH49Z_32250</name>
</gene>